<gene>
    <name evidence="2" type="ORF">OP8BY_0453</name>
</gene>
<keyword evidence="1" id="KW-0812">Transmembrane</keyword>
<feature type="transmembrane region" description="Helical" evidence="1">
    <location>
        <begin position="40"/>
        <end position="62"/>
    </location>
</feature>
<dbReference type="AlphaFoldDB" id="A0A3E2BKX8"/>
<dbReference type="Proteomes" id="UP000257323">
    <property type="component" value="Unassembled WGS sequence"/>
</dbReference>
<comment type="caution">
    <text evidence="2">The sequence shown here is derived from an EMBL/GenBank/DDBJ whole genome shotgun (WGS) entry which is preliminary data.</text>
</comment>
<evidence type="ECO:0000313" key="2">
    <source>
        <dbReference type="EMBL" id="RFT15344.1"/>
    </source>
</evidence>
<keyword evidence="1" id="KW-1133">Transmembrane helix</keyword>
<keyword evidence="1" id="KW-0472">Membrane</keyword>
<name>A0A3E2BKX8_9BACT</name>
<sequence>MDVERYLRGLDRVSAPPGFEQAVLTRLAERRKARVRWRRLEFSLAGAAALVLAAIIIFSPMARKSPVSTMASVNQEERPGQVVHVVEPLDLRREMRRTSDDSQTVFILEQVSDNMIQQISY</sequence>
<proteinExistence type="predicted"/>
<organism evidence="2 3">
    <name type="scientific">Candidatus Saccharicenans subterraneus</name>
    <dbReference type="NCBI Taxonomy" id="2508984"/>
    <lineage>
        <taxon>Bacteria</taxon>
        <taxon>Candidatus Aminicenantota</taxon>
        <taxon>Candidatus Aminicenantia</taxon>
        <taxon>Candidatus Aminicenantales</taxon>
        <taxon>Candidatus Saccharicenantaceae</taxon>
        <taxon>Candidatus Saccharicenans</taxon>
    </lineage>
</organism>
<evidence type="ECO:0000313" key="3">
    <source>
        <dbReference type="Proteomes" id="UP000257323"/>
    </source>
</evidence>
<reference evidence="2 3" key="1">
    <citation type="submission" date="2018-08" db="EMBL/GenBank/DDBJ databases">
        <title>Genome analysis of the thermophilic bacterium of the candidate phylum Aminicenantes from deep subsurface aquifer revealed its physiology and ecological role.</title>
        <authorList>
            <person name="Kadnikov V.V."/>
            <person name="Mardanov A.V."/>
            <person name="Beletsky A.V."/>
            <person name="Karnachuk O.V."/>
            <person name="Ravin N.V."/>
        </authorList>
    </citation>
    <scope>NUCLEOTIDE SEQUENCE [LARGE SCALE GENOMIC DNA]</scope>
    <source>
        <strain evidence="2">BY38</strain>
    </source>
</reference>
<evidence type="ECO:0000256" key="1">
    <source>
        <dbReference type="SAM" id="Phobius"/>
    </source>
</evidence>
<protein>
    <submittedName>
        <fullName evidence="2">Uncharacterized protein</fullName>
    </submittedName>
</protein>
<accession>A0A3E2BKX8</accession>
<dbReference type="EMBL" id="QUAH01000010">
    <property type="protein sequence ID" value="RFT15344.1"/>
    <property type="molecule type" value="Genomic_DNA"/>
</dbReference>